<dbReference type="AlphaFoldDB" id="A0A1I2XDZ9"/>
<dbReference type="PROSITE" id="PS51257">
    <property type="entry name" value="PROKAR_LIPOPROTEIN"/>
    <property type="match status" value="1"/>
</dbReference>
<dbReference type="PANTHER" id="PTHR35535">
    <property type="entry name" value="HEAT SHOCK PROTEIN HSLJ"/>
    <property type="match status" value="1"/>
</dbReference>
<dbReference type="PANTHER" id="PTHR35535:SF2">
    <property type="entry name" value="DUF306 DOMAIN-CONTAINING PROTEIN"/>
    <property type="match status" value="1"/>
</dbReference>
<name>A0A1I2XDZ9_9RHOB</name>
<accession>A0A1I2XDZ9</accession>
<keyword evidence="1" id="KW-0732">Signal</keyword>
<evidence type="ECO:0000256" key="1">
    <source>
        <dbReference type="SAM" id="SignalP"/>
    </source>
</evidence>
<dbReference type="InterPro" id="IPR005184">
    <property type="entry name" value="DUF306_Meta_HslJ"/>
</dbReference>
<protein>
    <submittedName>
        <fullName evidence="3">META domain-containing protein</fullName>
    </submittedName>
</protein>
<gene>
    <name evidence="3" type="ORF">SAMN04488021_101238</name>
</gene>
<organism evidence="3 4">
    <name type="scientific">Paracoccus aminovorans</name>
    <dbReference type="NCBI Taxonomy" id="34004"/>
    <lineage>
        <taxon>Bacteria</taxon>
        <taxon>Pseudomonadati</taxon>
        <taxon>Pseudomonadota</taxon>
        <taxon>Alphaproteobacteria</taxon>
        <taxon>Rhodobacterales</taxon>
        <taxon>Paracoccaceae</taxon>
        <taxon>Paracoccus</taxon>
    </lineage>
</organism>
<feature type="domain" description="DUF306" evidence="2">
    <location>
        <begin position="32"/>
        <end position="125"/>
    </location>
</feature>
<dbReference type="InterPro" id="IPR053147">
    <property type="entry name" value="Hsp_HslJ-like"/>
</dbReference>
<evidence type="ECO:0000313" key="3">
    <source>
        <dbReference type="EMBL" id="SFH11267.1"/>
    </source>
</evidence>
<evidence type="ECO:0000259" key="2">
    <source>
        <dbReference type="Pfam" id="PF03724"/>
    </source>
</evidence>
<dbReference type="Pfam" id="PF03724">
    <property type="entry name" value="META"/>
    <property type="match status" value="1"/>
</dbReference>
<dbReference type="RefSeq" id="WP_074965878.1">
    <property type="nucleotide sequence ID" value="NZ_CBCRYP010000002.1"/>
</dbReference>
<dbReference type="Gene3D" id="2.40.128.270">
    <property type="match status" value="1"/>
</dbReference>
<evidence type="ECO:0000313" key="4">
    <source>
        <dbReference type="Proteomes" id="UP000183635"/>
    </source>
</evidence>
<sequence>MTRIPLISAAIVATLGLAACEPTAPSTPGSNVPTGPYVLVGIGSDTVPQRNVGMTIEADGSISGQAPCNHYSAPQTAEPPGFALGALTTTEMACSGKAGQLESRYFQALSGANGIAFEGGVLTIRGPTYLTYEPGYRKEK</sequence>
<dbReference type="EMBL" id="FOPU01000001">
    <property type="protein sequence ID" value="SFH11267.1"/>
    <property type="molecule type" value="Genomic_DNA"/>
</dbReference>
<proteinExistence type="predicted"/>
<dbReference type="STRING" id="34004.SAMN04488021_101238"/>
<feature type="chain" id="PRO_5010336796" evidence="1">
    <location>
        <begin position="25"/>
        <end position="140"/>
    </location>
</feature>
<dbReference type="InterPro" id="IPR038670">
    <property type="entry name" value="HslJ-like_sf"/>
</dbReference>
<dbReference type="Proteomes" id="UP000183635">
    <property type="component" value="Unassembled WGS sequence"/>
</dbReference>
<feature type="signal peptide" evidence="1">
    <location>
        <begin position="1"/>
        <end position="24"/>
    </location>
</feature>
<reference evidence="3 4" key="1">
    <citation type="submission" date="2016-10" db="EMBL/GenBank/DDBJ databases">
        <authorList>
            <person name="de Groot N.N."/>
        </authorList>
    </citation>
    <scope>NUCLEOTIDE SEQUENCE [LARGE SCALE GENOMIC DNA]</scope>
    <source>
        <strain evidence="3 4">DSM 8537</strain>
    </source>
</reference>
<keyword evidence="4" id="KW-1185">Reference proteome</keyword>
<dbReference type="OrthoDB" id="7777568at2"/>